<keyword evidence="4" id="KW-1133">Transmembrane helix</keyword>
<reference evidence="7 8" key="2">
    <citation type="submission" date="2018-06" db="EMBL/GenBank/DDBJ databases">
        <title>Metagenomic assembly of (sub)arctic Cyanobacteria and their associated microbiome from non-axenic cultures.</title>
        <authorList>
            <person name="Baurain D."/>
        </authorList>
    </citation>
    <scope>NUCLEOTIDE SEQUENCE [LARGE SCALE GENOMIC DNA]</scope>
    <source>
        <strain evidence="7">ULC066bin1</strain>
    </source>
</reference>
<dbReference type="SUPFAM" id="SSF111369">
    <property type="entry name" value="HlyD-like secretion proteins"/>
    <property type="match status" value="2"/>
</dbReference>
<keyword evidence="4" id="KW-0812">Transmembrane</keyword>
<dbReference type="Pfam" id="PF25876">
    <property type="entry name" value="HH_MFP_RND"/>
    <property type="match status" value="1"/>
</dbReference>
<name>A0A2W4Y1X3_9CYAN</name>
<dbReference type="Gene3D" id="2.40.30.170">
    <property type="match status" value="1"/>
</dbReference>
<reference evidence="7 8" key="1">
    <citation type="submission" date="2018-04" db="EMBL/GenBank/DDBJ databases">
        <authorList>
            <person name="Go L.Y."/>
            <person name="Mitchell J.A."/>
        </authorList>
    </citation>
    <scope>NUCLEOTIDE SEQUENCE [LARGE SCALE GENOMIC DNA]</scope>
    <source>
        <strain evidence="7">ULC066bin1</strain>
    </source>
</reference>
<dbReference type="InterPro" id="IPR050465">
    <property type="entry name" value="UPF0194_transport"/>
</dbReference>
<comment type="subcellular location">
    <subcellularLocation>
        <location evidence="1">Cell envelope</location>
    </subcellularLocation>
</comment>
<evidence type="ECO:0000259" key="6">
    <source>
        <dbReference type="Pfam" id="PF25917"/>
    </source>
</evidence>
<keyword evidence="2 3" id="KW-0175">Coiled coil</keyword>
<proteinExistence type="predicted"/>
<feature type="coiled-coil region" evidence="3">
    <location>
        <begin position="158"/>
        <end position="266"/>
    </location>
</feature>
<dbReference type="PANTHER" id="PTHR32347:SF27">
    <property type="entry name" value="RND EFFLUX PUMP MEMBRANE FUSION PROTEIN BARREL-SANDWICH DOMAIN-CONTAINING PROTEIN"/>
    <property type="match status" value="1"/>
</dbReference>
<protein>
    <submittedName>
        <fullName evidence="7">HlyD family secretion protein</fullName>
    </submittedName>
</protein>
<comment type="caution">
    <text evidence="7">The sequence shown here is derived from an EMBL/GenBank/DDBJ whole genome shotgun (WGS) entry which is preliminary data.</text>
</comment>
<feature type="transmembrane region" description="Helical" evidence="4">
    <location>
        <begin position="17"/>
        <end position="37"/>
    </location>
</feature>
<dbReference type="EMBL" id="QBML01000011">
    <property type="protein sequence ID" value="PZO41531.1"/>
    <property type="molecule type" value="Genomic_DNA"/>
</dbReference>
<dbReference type="GO" id="GO:0030313">
    <property type="term" value="C:cell envelope"/>
    <property type="evidence" value="ECO:0007669"/>
    <property type="project" value="UniProtKB-SubCell"/>
</dbReference>
<evidence type="ECO:0000259" key="5">
    <source>
        <dbReference type="Pfam" id="PF25876"/>
    </source>
</evidence>
<evidence type="ECO:0000256" key="1">
    <source>
        <dbReference type="ARBA" id="ARBA00004196"/>
    </source>
</evidence>
<dbReference type="Pfam" id="PF25917">
    <property type="entry name" value="BSH_RND"/>
    <property type="match status" value="1"/>
</dbReference>
<organism evidence="7 8">
    <name type="scientific">Pseudanabaena frigida</name>
    <dbReference type="NCBI Taxonomy" id="945775"/>
    <lineage>
        <taxon>Bacteria</taxon>
        <taxon>Bacillati</taxon>
        <taxon>Cyanobacteriota</taxon>
        <taxon>Cyanophyceae</taxon>
        <taxon>Pseudanabaenales</taxon>
        <taxon>Pseudanabaenaceae</taxon>
        <taxon>Pseudanabaena</taxon>
    </lineage>
</organism>
<dbReference type="InterPro" id="IPR058624">
    <property type="entry name" value="MdtA-like_HH"/>
</dbReference>
<dbReference type="PANTHER" id="PTHR32347">
    <property type="entry name" value="EFFLUX SYSTEM COMPONENT YKNX-RELATED"/>
    <property type="match status" value="1"/>
</dbReference>
<dbReference type="InterPro" id="IPR014315">
    <property type="entry name" value="ABC_heterocyst_DevB"/>
</dbReference>
<evidence type="ECO:0000313" key="7">
    <source>
        <dbReference type="EMBL" id="PZO41531.1"/>
    </source>
</evidence>
<dbReference type="NCBIfam" id="TIGR02971">
    <property type="entry name" value="heterocyst_DevB"/>
    <property type="match status" value="1"/>
</dbReference>
<dbReference type="Proteomes" id="UP000249467">
    <property type="component" value="Unassembled WGS sequence"/>
</dbReference>
<evidence type="ECO:0000256" key="3">
    <source>
        <dbReference type="SAM" id="Coils"/>
    </source>
</evidence>
<dbReference type="Gene3D" id="1.10.287.470">
    <property type="entry name" value="Helix hairpin bin"/>
    <property type="match status" value="1"/>
</dbReference>
<gene>
    <name evidence="7" type="ORF">DCF19_10060</name>
</gene>
<feature type="domain" description="Multidrug resistance protein MdtA-like alpha-helical hairpin" evidence="5">
    <location>
        <begin position="166"/>
        <end position="219"/>
    </location>
</feature>
<evidence type="ECO:0000256" key="2">
    <source>
        <dbReference type="ARBA" id="ARBA00023054"/>
    </source>
</evidence>
<evidence type="ECO:0000313" key="8">
    <source>
        <dbReference type="Proteomes" id="UP000249467"/>
    </source>
</evidence>
<feature type="domain" description="Multidrug resistance protein MdtA-like barrel-sandwich hybrid" evidence="6">
    <location>
        <begin position="82"/>
        <end position="293"/>
    </location>
</feature>
<keyword evidence="4" id="KW-0472">Membrane</keyword>
<dbReference type="InterPro" id="IPR058625">
    <property type="entry name" value="MdtA-like_BSH"/>
</dbReference>
<dbReference type="AlphaFoldDB" id="A0A2W4Y1X3"/>
<accession>A0A2W4Y1X3</accession>
<sequence length="394" mass="42618">MLQSSSDGGSGIKPQRWFGVAAAVGVVVFGGVGYGVWRSQASPSAVSQTVIAPVKSNTVTALGRLEPQGEVIKLSANSTNSNRLEKLLVQEGDRVQVGQVIAILDSCDRLQAAYEQAQEDVRVAQSKLAITQAGAKQGEINAQRAEIVRLQAQRQGDVAAQAATVDRLNSELQNAELEFNRYQQLAREGAISNSTLDSKRLTLNTAQRNVQEAKAVLNRIQTTSPAQIYQAEANLARVAEVRAVDVEANQAEVDRAIAAMKQAKVNLDQAYIKAPIAGEILEIHTRAGEVISSDGIVSIGKTQQMYAIAQVYQSDIQKVKPNQRVKIVSDSIAGELLGKVERIDSQVKRQTIVNSDPSTNIDGRVVEVHVVLDRDSSQRAAKFTNLQVTMEIEQ</sequence>
<evidence type="ECO:0000256" key="4">
    <source>
        <dbReference type="SAM" id="Phobius"/>
    </source>
</evidence>